<evidence type="ECO:0000256" key="6">
    <source>
        <dbReference type="SAM" id="MobiDB-lite"/>
    </source>
</evidence>
<feature type="compositionally biased region" description="Low complexity" evidence="6">
    <location>
        <begin position="328"/>
        <end position="339"/>
    </location>
</feature>
<dbReference type="NCBIfam" id="TIGR00374">
    <property type="entry name" value="flippase-like domain"/>
    <property type="match status" value="1"/>
</dbReference>
<feature type="transmembrane region" description="Helical" evidence="7">
    <location>
        <begin position="207"/>
        <end position="231"/>
    </location>
</feature>
<keyword evidence="2" id="KW-1003">Cell membrane</keyword>
<evidence type="ECO:0000313" key="9">
    <source>
        <dbReference type="Proteomes" id="UP000623608"/>
    </source>
</evidence>
<protein>
    <submittedName>
        <fullName evidence="8">Membrane protein</fullName>
    </submittedName>
</protein>
<sequence>MVALLVTELVLGWSSLAGALRQLRTPHLGWLALAVFAEVASMSAYARMQRRLLRSAGVRAPYLENMRLALAAHSLNETLPGGPAFSTRLNYQQMRRFGASPAIASWVIALSGILSGVALAVVTVGSAIAAGGATHWQNLVALVVAAVLLTLGVRRIAQRPEMAEQLARLPLAWFNRLRRRPAHHGHDRVRGFLEQLRAARLSPGHGVAAAAFALLNWLLDAVCLWLCFRAIGEPPAGLTAVLLAFCAAMAAGTITIVPGGLGIIDSALILGLMAGGVSGAAALATVVLYRLISFGFIIGVGWLSWLRIRRSAALTPEAPAALTTKASVTAGPAAATPRPTRVRIADAEPRTEAEPRAHEIANA</sequence>
<dbReference type="EMBL" id="BOMY01000031">
    <property type="protein sequence ID" value="GIF21793.1"/>
    <property type="molecule type" value="Genomic_DNA"/>
</dbReference>
<feature type="compositionally biased region" description="Basic and acidic residues" evidence="6">
    <location>
        <begin position="343"/>
        <end position="363"/>
    </location>
</feature>
<keyword evidence="3 7" id="KW-0812">Transmembrane</keyword>
<gene>
    <name evidence="8" type="ORF">Ate02nite_45230</name>
</gene>
<comment type="caution">
    <text evidence="8">The sequence shown here is derived from an EMBL/GenBank/DDBJ whole genome shotgun (WGS) entry which is preliminary data.</text>
</comment>
<evidence type="ECO:0000313" key="8">
    <source>
        <dbReference type="EMBL" id="GIF21793.1"/>
    </source>
</evidence>
<evidence type="ECO:0000256" key="7">
    <source>
        <dbReference type="SAM" id="Phobius"/>
    </source>
</evidence>
<accession>A0A919NP80</accession>
<dbReference type="Proteomes" id="UP000623608">
    <property type="component" value="Unassembled WGS sequence"/>
</dbReference>
<dbReference type="GO" id="GO:0005886">
    <property type="term" value="C:plasma membrane"/>
    <property type="evidence" value="ECO:0007669"/>
    <property type="project" value="UniProtKB-SubCell"/>
</dbReference>
<organism evidence="8 9">
    <name type="scientific">Paractinoplanes tereljensis</name>
    <dbReference type="NCBI Taxonomy" id="571912"/>
    <lineage>
        <taxon>Bacteria</taxon>
        <taxon>Bacillati</taxon>
        <taxon>Actinomycetota</taxon>
        <taxon>Actinomycetes</taxon>
        <taxon>Micromonosporales</taxon>
        <taxon>Micromonosporaceae</taxon>
        <taxon>Paractinoplanes</taxon>
    </lineage>
</organism>
<feature type="transmembrane region" description="Helical" evidence="7">
    <location>
        <begin position="27"/>
        <end position="46"/>
    </location>
</feature>
<feature type="region of interest" description="Disordered" evidence="6">
    <location>
        <begin position="328"/>
        <end position="363"/>
    </location>
</feature>
<feature type="transmembrane region" description="Helical" evidence="7">
    <location>
        <begin position="237"/>
        <end position="256"/>
    </location>
</feature>
<reference evidence="8" key="1">
    <citation type="submission" date="2021-01" db="EMBL/GenBank/DDBJ databases">
        <title>Whole genome shotgun sequence of Actinoplanes tereljensis NBRC 105297.</title>
        <authorList>
            <person name="Komaki H."/>
            <person name="Tamura T."/>
        </authorList>
    </citation>
    <scope>NUCLEOTIDE SEQUENCE</scope>
    <source>
        <strain evidence="8">NBRC 105297</strain>
    </source>
</reference>
<keyword evidence="9" id="KW-1185">Reference proteome</keyword>
<evidence type="ECO:0000256" key="1">
    <source>
        <dbReference type="ARBA" id="ARBA00004651"/>
    </source>
</evidence>
<name>A0A919NP80_9ACTN</name>
<dbReference type="AlphaFoldDB" id="A0A919NP80"/>
<feature type="transmembrane region" description="Helical" evidence="7">
    <location>
        <begin position="103"/>
        <end position="129"/>
    </location>
</feature>
<proteinExistence type="predicted"/>
<evidence type="ECO:0000256" key="2">
    <source>
        <dbReference type="ARBA" id="ARBA00022475"/>
    </source>
</evidence>
<feature type="transmembrane region" description="Helical" evidence="7">
    <location>
        <begin position="135"/>
        <end position="153"/>
    </location>
</feature>
<evidence type="ECO:0000256" key="5">
    <source>
        <dbReference type="ARBA" id="ARBA00023136"/>
    </source>
</evidence>
<keyword evidence="5 7" id="KW-0472">Membrane</keyword>
<comment type="subcellular location">
    <subcellularLocation>
        <location evidence="1">Cell membrane</location>
        <topology evidence="1">Multi-pass membrane protein</topology>
    </subcellularLocation>
</comment>
<evidence type="ECO:0000256" key="4">
    <source>
        <dbReference type="ARBA" id="ARBA00022989"/>
    </source>
</evidence>
<dbReference type="Pfam" id="PF03706">
    <property type="entry name" value="LPG_synthase_TM"/>
    <property type="match status" value="1"/>
</dbReference>
<keyword evidence="4 7" id="KW-1133">Transmembrane helix</keyword>
<evidence type="ECO:0000256" key="3">
    <source>
        <dbReference type="ARBA" id="ARBA00022692"/>
    </source>
</evidence>
<dbReference type="PANTHER" id="PTHR39087:SF2">
    <property type="entry name" value="UPF0104 MEMBRANE PROTEIN MJ1595"/>
    <property type="match status" value="1"/>
</dbReference>
<feature type="transmembrane region" description="Helical" evidence="7">
    <location>
        <begin position="263"/>
        <end position="281"/>
    </location>
</feature>
<dbReference type="InterPro" id="IPR022791">
    <property type="entry name" value="L-PG_synthase/AglD"/>
</dbReference>
<dbReference type="PANTHER" id="PTHR39087">
    <property type="entry name" value="UPF0104 MEMBRANE PROTEIN MJ1595"/>
    <property type="match status" value="1"/>
</dbReference>